<dbReference type="EMBL" id="DF849506">
    <property type="protein sequence ID" value="GAT57890.1"/>
    <property type="molecule type" value="Genomic_DNA"/>
</dbReference>
<protein>
    <submittedName>
        <fullName evidence="3">Uncharacterized protein</fullName>
    </submittedName>
</protein>
<keyword evidence="1" id="KW-0175">Coiled coil</keyword>
<name>A0ABQ0M3D6_MYCCL</name>
<evidence type="ECO:0000256" key="2">
    <source>
        <dbReference type="SAM" id="MobiDB-lite"/>
    </source>
</evidence>
<dbReference type="Proteomes" id="UP000815677">
    <property type="component" value="Unassembled WGS sequence"/>
</dbReference>
<evidence type="ECO:0000313" key="4">
    <source>
        <dbReference type="Proteomes" id="UP000815677"/>
    </source>
</evidence>
<reference evidence="3" key="1">
    <citation type="submission" date="2014-09" db="EMBL/GenBank/DDBJ databases">
        <title>Genome sequence of the luminous mushroom Mycena chlorophos for searching fungal bioluminescence genes.</title>
        <authorList>
            <person name="Tanaka Y."/>
            <person name="Kasuga D."/>
            <person name="Oba Y."/>
            <person name="Hase S."/>
            <person name="Sato K."/>
            <person name="Oba Y."/>
            <person name="Sakakibara Y."/>
        </authorList>
    </citation>
    <scope>NUCLEOTIDE SEQUENCE</scope>
</reference>
<feature type="region of interest" description="Disordered" evidence="2">
    <location>
        <begin position="205"/>
        <end position="243"/>
    </location>
</feature>
<evidence type="ECO:0000256" key="1">
    <source>
        <dbReference type="SAM" id="Coils"/>
    </source>
</evidence>
<proteinExistence type="predicted"/>
<accession>A0ABQ0M3D6</accession>
<keyword evidence="4" id="KW-1185">Reference proteome</keyword>
<sequence>MSADPAVPTASQECDLKPKLSITTTLPPATPPPMSAGKQPLALNFELTPELIAVGSLVATMKKVIGVLSGTFDALDEQSGRVASLAPTLKAAEHLKKLRAQLEKQLADQKLRAVEMRQLLDEAVNQSLSEHVKAHVRATLAPQVRERVAEQLNVQVPEHLRQKIKTHKRQIFEVQRSLHNSQARQHNATLGPDSLTEELRPLLRPLPTSEQSPMPHSDDVPPPSESDTFESVDETPPTASPLFPRDLQTLFALKSEEAETLVREYKLDDVAVPTTPIDSPAPSEAAVDVSRERNLNKFMAHIGVVDLQIHAFPGSRSSSPEENKSPLSPLPLVISSRRRLF</sequence>
<gene>
    <name evidence="3" type="ORF">MCHLO_14382</name>
</gene>
<evidence type="ECO:0000313" key="3">
    <source>
        <dbReference type="EMBL" id="GAT57890.1"/>
    </source>
</evidence>
<feature type="coiled-coil region" evidence="1">
    <location>
        <begin position="92"/>
        <end position="126"/>
    </location>
</feature>
<organism evidence="3 4">
    <name type="scientific">Mycena chlorophos</name>
    <name type="common">Agaric fungus</name>
    <name type="synonym">Agaricus chlorophos</name>
    <dbReference type="NCBI Taxonomy" id="658473"/>
    <lineage>
        <taxon>Eukaryota</taxon>
        <taxon>Fungi</taxon>
        <taxon>Dikarya</taxon>
        <taxon>Basidiomycota</taxon>
        <taxon>Agaricomycotina</taxon>
        <taxon>Agaricomycetes</taxon>
        <taxon>Agaricomycetidae</taxon>
        <taxon>Agaricales</taxon>
        <taxon>Marasmiineae</taxon>
        <taxon>Mycenaceae</taxon>
        <taxon>Mycena</taxon>
    </lineage>
</organism>